<protein>
    <submittedName>
        <fullName evidence="1">Uncharacterized protein</fullName>
    </submittedName>
</protein>
<reference evidence="1" key="2">
    <citation type="journal article" date="2021" name="Genome Biol. Evol.">
        <title>Developing a high-quality reference genome for a parasitic bivalve with doubly uniparental inheritance (Bivalvia: Unionida).</title>
        <authorList>
            <person name="Smith C.H."/>
        </authorList>
    </citation>
    <scope>NUCLEOTIDE SEQUENCE</scope>
    <source>
        <strain evidence="1">CHS0354</strain>
        <tissue evidence="1">Mantle</tissue>
    </source>
</reference>
<comment type="caution">
    <text evidence="1">The sequence shown here is derived from an EMBL/GenBank/DDBJ whole genome shotgun (WGS) entry which is preliminary data.</text>
</comment>
<dbReference type="AlphaFoldDB" id="A0AAE0SDK6"/>
<reference evidence="1" key="3">
    <citation type="submission" date="2023-05" db="EMBL/GenBank/DDBJ databases">
        <authorList>
            <person name="Smith C.H."/>
        </authorList>
    </citation>
    <scope>NUCLEOTIDE SEQUENCE</scope>
    <source>
        <strain evidence="1">CHS0354</strain>
        <tissue evidence="1">Mantle</tissue>
    </source>
</reference>
<evidence type="ECO:0000313" key="2">
    <source>
        <dbReference type="Proteomes" id="UP001195483"/>
    </source>
</evidence>
<organism evidence="1 2">
    <name type="scientific">Potamilus streckersoni</name>
    <dbReference type="NCBI Taxonomy" id="2493646"/>
    <lineage>
        <taxon>Eukaryota</taxon>
        <taxon>Metazoa</taxon>
        <taxon>Spiralia</taxon>
        <taxon>Lophotrochozoa</taxon>
        <taxon>Mollusca</taxon>
        <taxon>Bivalvia</taxon>
        <taxon>Autobranchia</taxon>
        <taxon>Heteroconchia</taxon>
        <taxon>Palaeoheterodonta</taxon>
        <taxon>Unionida</taxon>
        <taxon>Unionoidea</taxon>
        <taxon>Unionidae</taxon>
        <taxon>Ambleminae</taxon>
        <taxon>Lampsilini</taxon>
        <taxon>Potamilus</taxon>
    </lineage>
</organism>
<name>A0AAE0SDK6_9BIVA</name>
<accession>A0AAE0SDK6</accession>
<reference evidence="1" key="1">
    <citation type="journal article" date="2021" name="Genome Biol. Evol.">
        <title>A High-Quality Reference Genome for a Parasitic Bivalve with Doubly Uniparental Inheritance (Bivalvia: Unionida).</title>
        <authorList>
            <person name="Smith C.H."/>
        </authorList>
    </citation>
    <scope>NUCLEOTIDE SEQUENCE</scope>
    <source>
        <strain evidence="1">CHS0354</strain>
    </source>
</reference>
<dbReference type="EMBL" id="JAEAOA010002345">
    <property type="protein sequence ID" value="KAK3590045.1"/>
    <property type="molecule type" value="Genomic_DNA"/>
</dbReference>
<keyword evidence="2" id="KW-1185">Reference proteome</keyword>
<evidence type="ECO:0000313" key="1">
    <source>
        <dbReference type="EMBL" id="KAK3590045.1"/>
    </source>
</evidence>
<proteinExistence type="predicted"/>
<gene>
    <name evidence="1" type="ORF">CHS0354_041071</name>
</gene>
<dbReference type="Proteomes" id="UP001195483">
    <property type="component" value="Unassembled WGS sequence"/>
</dbReference>
<sequence length="75" mass="8406">MDTVFQPFIDHPNNNEGLDIRLFFSEIIIASDSVRATWSKNGNTAGNDLFSIASCQRNLKAKSKIQKDIAMEISM</sequence>